<feature type="non-terminal residue" evidence="2">
    <location>
        <position position="193"/>
    </location>
</feature>
<dbReference type="EMBL" id="DSDM01000004">
    <property type="protein sequence ID" value="HDQ88535.1"/>
    <property type="molecule type" value="Genomic_DNA"/>
</dbReference>
<keyword evidence="1" id="KW-0472">Membrane</keyword>
<dbReference type="Proteomes" id="UP000886066">
    <property type="component" value="Unassembled WGS sequence"/>
</dbReference>
<evidence type="ECO:0000313" key="2">
    <source>
        <dbReference type="EMBL" id="HDQ88535.1"/>
    </source>
</evidence>
<evidence type="ECO:0008006" key="3">
    <source>
        <dbReference type="Google" id="ProtNLM"/>
    </source>
</evidence>
<proteinExistence type="predicted"/>
<organism evidence="2">
    <name type="scientific">candidate division WWE3 bacterium</name>
    <dbReference type="NCBI Taxonomy" id="2053526"/>
    <lineage>
        <taxon>Bacteria</taxon>
        <taxon>Katanobacteria</taxon>
    </lineage>
</organism>
<dbReference type="InterPro" id="IPR012902">
    <property type="entry name" value="N_methyl_site"/>
</dbReference>
<evidence type="ECO:0000256" key="1">
    <source>
        <dbReference type="SAM" id="Phobius"/>
    </source>
</evidence>
<gene>
    <name evidence="2" type="ORF">ENN92_00055</name>
</gene>
<keyword evidence="1" id="KW-1133">Transmembrane helix</keyword>
<dbReference type="AlphaFoldDB" id="A0A7C1HIR2"/>
<dbReference type="Pfam" id="PF07963">
    <property type="entry name" value="N_methyl"/>
    <property type="match status" value="1"/>
</dbReference>
<keyword evidence="1" id="KW-0812">Transmembrane</keyword>
<comment type="caution">
    <text evidence="2">The sequence shown here is derived from an EMBL/GenBank/DDBJ whole genome shotgun (WGS) entry which is preliminary data.</text>
</comment>
<accession>A0A7C1HIR2</accession>
<sequence length="193" mass="21796">MNKNYLRKLNKGFTLIELILYIALVSAFLTGSIKFLWDVIYVREKTVENNTQTFNALNVLGKANYWATYSDNFPDFDNNLNLPNITKTNLSHNNSANVQVEILDTNIRGSWELEKPDLHSRSLLVDLTTASLVTVSHSLTGISLRNSGDSEIVLDRIYIEWNDISDATRVTEIQINEGPVEWTGSSPNESTID</sequence>
<protein>
    <recommendedName>
        <fullName evidence="3">Prepilin-type N-terminal cleavage/methylation domain-containing protein</fullName>
    </recommendedName>
</protein>
<reference evidence="2" key="1">
    <citation type="journal article" date="2020" name="mSystems">
        <title>Genome- and Community-Level Interaction Insights into Carbon Utilization and Element Cycling Functions of Hydrothermarchaeota in Hydrothermal Sediment.</title>
        <authorList>
            <person name="Zhou Z."/>
            <person name="Liu Y."/>
            <person name="Xu W."/>
            <person name="Pan J."/>
            <person name="Luo Z.H."/>
            <person name="Li M."/>
        </authorList>
    </citation>
    <scope>NUCLEOTIDE SEQUENCE [LARGE SCALE GENOMIC DNA]</scope>
    <source>
        <strain evidence="2">SpSt-1219</strain>
    </source>
</reference>
<name>A0A7C1HIR2_UNCKA</name>
<feature type="transmembrane region" description="Helical" evidence="1">
    <location>
        <begin position="12"/>
        <end position="37"/>
    </location>
</feature>